<feature type="domain" description="SHOCT" evidence="2">
    <location>
        <begin position="188"/>
        <end position="214"/>
    </location>
</feature>
<evidence type="ECO:0000259" key="2">
    <source>
        <dbReference type="Pfam" id="PF09851"/>
    </source>
</evidence>
<feature type="transmembrane region" description="Helical" evidence="1">
    <location>
        <begin position="7"/>
        <end position="29"/>
    </location>
</feature>
<evidence type="ECO:0000313" key="4">
    <source>
        <dbReference type="Proteomes" id="UP000331127"/>
    </source>
</evidence>
<accession>A0A5M3WQ58</accession>
<dbReference type="Pfam" id="PF09851">
    <property type="entry name" value="SHOCT"/>
    <property type="match status" value="1"/>
</dbReference>
<keyword evidence="1" id="KW-1133">Transmembrane helix</keyword>
<proteinExistence type="predicted"/>
<dbReference type="EMBL" id="BLAE01000023">
    <property type="protein sequence ID" value="GES10690.1"/>
    <property type="molecule type" value="Genomic_DNA"/>
</dbReference>
<dbReference type="Proteomes" id="UP000331127">
    <property type="component" value="Unassembled WGS sequence"/>
</dbReference>
<dbReference type="InterPro" id="IPR018649">
    <property type="entry name" value="SHOCT"/>
</dbReference>
<dbReference type="OrthoDB" id="3177792at2"/>
<gene>
    <name evidence="3" type="ORF">Amac_042870</name>
</gene>
<reference evidence="3 4" key="1">
    <citation type="submission" date="2019-10" db="EMBL/GenBank/DDBJ databases">
        <title>Whole genome shotgun sequence of Acrocarpospora macrocephala NBRC 16266.</title>
        <authorList>
            <person name="Ichikawa N."/>
            <person name="Kimura A."/>
            <person name="Kitahashi Y."/>
            <person name="Komaki H."/>
            <person name="Oguchi A."/>
        </authorList>
    </citation>
    <scope>NUCLEOTIDE SEQUENCE [LARGE SCALE GENOMIC DNA]</scope>
    <source>
        <strain evidence="3 4">NBRC 16266</strain>
    </source>
</reference>
<organism evidence="3 4">
    <name type="scientific">Acrocarpospora macrocephala</name>
    <dbReference type="NCBI Taxonomy" id="150177"/>
    <lineage>
        <taxon>Bacteria</taxon>
        <taxon>Bacillati</taxon>
        <taxon>Actinomycetota</taxon>
        <taxon>Actinomycetes</taxon>
        <taxon>Streptosporangiales</taxon>
        <taxon>Streptosporangiaceae</taxon>
        <taxon>Acrocarpospora</taxon>
    </lineage>
</organism>
<evidence type="ECO:0000313" key="3">
    <source>
        <dbReference type="EMBL" id="GES10690.1"/>
    </source>
</evidence>
<keyword evidence="4" id="KW-1185">Reference proteome</keyword>
<name>A0A5M3WQ58_9ACTN</name>
<comment type="caution">
    <text evidence="3">The sequence shown here is derived from an EMBL/GenBank/DDBJ whole genome shotgun (WGS) entry which is preliminary data.</text>
</comment>
<keyword evidence="1" id="KW-0812">Transmembrane</keyword>
<protein>
    <recommendedName>
        <fullName evidence="2">SHOCT domain-containing protein</fullName>
    </recommendedName>
</protein>
<feature type="transmembrane region" description="Helical" evidence="1">
    <location>
        <begin position="62"/>
        <end position="87"/>
    </location>
</feature>
<dbReference type="AlphaFoldDB" id="A0A5M3WQ58"/>
<evidence type="ECO:0000256" key="1">
    <source>
        <dbReference type="SAM" id="Phobius"/>
    </source>
</evidence>
<dbReference type="RefSeq" id="WP_155356108.1">
    <property type="nucleotide sequence ID" value="NZ_BAAAHL010000037.1"/>
</dbReference>
<sequence length="217" mass="24405">MPKKARFWIVFAILIQALWSLPLGAFFAYRWLVLDDEAASFTCRDVDGRVAHCLESETANMVLALVFLAIGFVMLGIAVTLAIRWIARVKREDYLREHGIPAQAVVSKAQATSTRVNGQPVYRLTIQVPDVPGLEFRYRTMTLIPQGATLTVAYDPDKPDDPVVLDDLRAVSERLRYPRSDVDARIQRLTQLDSLRASGALSEEEFERLKAEALNQS</sequence>
<keyword evidence="1" id="KW-0472">Membrane</keyword>